<dbReference type="AlphaFoldDB" id="A0A2I0VZR4"/>
<dbReference type="FunFam" id="3.10.110.10:FF:000101">
    <property type="entry name" value="Ubiquitin-conjugating enzyme E2 D2"/>
    <property type="match status" value="1"/>
</dbReference>
<keyword evidence="6" id="KW-0067">ATP-binding</keyword>
<dbReference type="Gene3D" id="3.10.110.10">
    <property type="entry name" value="Ubiquitin Conjugating Enzyme"/>
    <property type="match status" value="1"/>
</dbReference>
<dbReference type="Proteomes" id="UP000233837">
    <property type="component" value="Unassembled WGS sequence"/>
</dbReference>
<feature type="coiled-coil region" evidence="7">
    <location>
        <begin position="118"/>
        <end position="145"/>
    </location>
</feature>
<dbReference type="EMBL" id="KZ503042">
    <property type="protein sequence ID" value="PKU68896.1"/>
    <property type="molecule type" value="Genomic_DNA"/>
</dbReference>
<evidence type="ECO:0000256" key="3">
    <source>
        <dbReference type="ARBA" id="ARBA00022679"/>
    </source>
</evidence>
<reference evidence="9 10" key="1">
    <citation type="journal article" date="2016" name="Sci. Rep.">
        <title>The Dendrobium catenatum Lindl. genome sequence provides insights into polysaccharide synthase, floral development and adaptive evolution.</title>
        <authorList>
            <person name="Zhang G.Q."/>
            <person name="Xu Q."/>
            <person name="Bian C."/>
            <person name="Tsai W.C."/>
            <person name="Yeh C.M."/>
            <person name="Liu K.W."/>
            <person name="Yoshida K."/>
            <person name="Zhang L.S."/>
            <person name="Chang S.B."/>
            <person name="Chen F."/>
            <person name="Shi Y."/>
            <person name="Su Y.Y."/>
            <person name="Zhang Y.Q."/>
            <person name="Chen L.J."/>
            <person name="Yin Y."/>
            <person name="Lin M."/>
            <person name="Huang H."/>
            <person name="Deng H."/>
            <person name="Wang Z.W."/>
            <person name="Zhu S.L."/>
            <person name="Zhao X."/>
            <person name="Deng C."/>
            <person name="Niu S.C."/>
            <person name="Huang J."/>
            <person name="Wang M."/>
            <person name="Liu G.H."/>
            <person name="Yang H.J."/>
            <person name="Xiao X.J."/>
            <person name="Hsiao Y.Y."/>
            <person name="Wu W.L."/>
            <person name="Chen Y.Y."/>
            <person name="Mitsuda N."/>
            <person name="Ohme-Takagi M."/>
            <person name="Luo Y.B."/>
            <person name="Van de Peer Y."/>
            <person name="Liu Z.J."/>
        </authorList>
    </citation>
    <scope>NUCLEOTIDE SEQUENCE [LARGE SCALE GENOMIC DNA]</scope>
    <source>
        <tissue evidence="9">The whole plant</tissue>
    </source>
</reference>
<gene>
    <name evidence="9" type="primary">UBC10</name>
    <name evidence="9" type="ORF">MA16_Dca010640</name>
</gene>
<evidence type="ECO:0000256" key="2">
    <source>
        <dbReference type="ARBA" id="ARBA00004906"/>
    </source>
</evidence>
<keyword evidence="10" id="KW-1185">Reference proteome</keyword>
<dbReference type="GO" id="GO:0061631">
    <property type="term" value="F:ubiquitin conjugating enzyme activity"/>
    <property type="evidence" value="ECO:0007669"/>
    <property type="project" value="UniProtKB-EC"/>
</dbReference>
<comment type="pathway">
    <text evidence="2">Protein modification; protein ubiquitination.</text>
</comment>
<keyword evidence="4" id="KW-0547">Nucleotide-binding</keyword>
<dbReference type="PROSITE" id="PS50127">
    <property type="entry name" value="UBC_2"/>
    <property type="match status" value="1"/>
</dbReference>
<evidence type="ECO:0000256" key="5">
    <source>
        <dbReference type="ARBA" id="ARBA00022786"/>
    </source>
</evidence>
<dbReference type="OrthoDB" id="9978460at2759"/>
<protein>
    <submittedName>
        <fullName evidence="9">Ubiquitin-conjugating enzyme E2 10</fullName>
    </submittedName>
</protein>
<evidence type="ECO:0000313" key="10">
    <source>
        <dbReference type="Proteomes" id="UP000233837"/>
    </source>
</evidence>
<dbReference type="SUPFAM" id="SSF54495">
    <property type="entry name" value="UBC-like"/>
    <property type="match status" value="1"/>
</dbReference>
<keyword evidence="5" id="KW-0833">Ubl conjugation pathway</keyword>
<keyword evidence="7" id="KW-0175">Coiled coil</keyword>
<dbReference type="STRING" id="906689.A0A2I0VZR4"/>
<keyword evidence="3" id="KW-0808">Transferase</keyword>
<dbReference type="GO" id="GO:0005524">
    <property type="term" value="F:ATP binding"/>
    <property type="evidence" value="ECO:0007669"/>
    <property type="project" value="UniProtKB-KW"/>
</dbReference>
<dbReference type="InterPro" id="IPR016135">
    <property type="entry name" value="UBQ-conjugating_enzyme/RWD"/>
</dbReference>
<dbReference type="InterPro" id="IPR000608">
    <property type="entry name" value="UBC"/>
</dbReference>
<comment type="catalytic activity">
    <reaction evidence="1">
        <text>S-ubiquitinyl-[E1 ubiquitin-activating enzyme]-L-cysteine + [E2 ubiquitin-conjugating enzyme]-L-cysteine = [E1 ubiquitin-activating enzyme]-L-cysteine + S-ubiquitinyl-[E2 ubiquitin-conjugating enzyme]-L-cysteine.</text>
        <dbReference type="EC" id="2.3.2.23"/>
    </reaction>
</comment>
<dbReference type="Pfam" id="PF00179">
    <property type="entry name" value="UQ_con"/>
    <property type="match status" value="1"/>
</dbReference>
<name>A0A2I0VZR4_9ASPA</name>
<evidence type="ECO:0000256" key="1">
    <source>
        <dbReference type="ARBA" id="ARBA00000485"/>
    </source>
</evidence>
<feature type="domain" description="UBC core" evidence="8">
    <location>
        <begin position="1"/>
        <end position="148"/>
    </location>
</feature>
<evidence type="ECO:0000256" key="7">
    <source>
        <dbReference type="SAM" id="Coils"/>
    </source>
</evidence>
<evidence type="ECO:0000256" key="4">
    <source>
        <dbReference type="ARBA" id="ARBA00022741"/>
    </source>
</evidence>
<proteinExistence type="predicted"/>
<sequence>MGSKRIERELKALKKDPPAGLIACAVDDEDKYHWSATIKGPDDSPFAGGAFHVSIFFPIDYPFKPPKLHFRTKIFHPNINEDGRVFLRIIWDEWTPVYTMSNVFQSIFSLLTEPDQEYQVVEEIAKMYETDKDEYEETARSWTEQYAKG</sequence>
<evidence type="ECO:0000256" key="6">
    <source>
        <dbReference type="ARBA" id="ARBA00022840"/>
    </source>
</evidence>
<dbReference type="PANTHER" id="PTHR24068">
    <property type="entry name" value="UBIQUITIN-CONJUGATING ENZYME E2"/>
    <property type="match status" value="1"/>
</dbReference>
<accession>A0A2I0VZR4</accession>
<reference evidence="9 10" key="2">
    <citation type="journal article" date="2017" name="Nature">
        <title>The Apostasia genome and the evolution of orchids.</title>
        <authorList>
            <person name="Zhang G.Q."/>
            <person name="Liu K.W."/>
            <person name="Li Z."/>
            <person name="Lohaus R."/>
            <person name="Hsiao Y.Y."/>
            <person name="Niu S.C."/>
            <person name="Wang J.Y."/>
            <person name="Lin Y.C."/>
            <person name="Xu Q."/>
            <person name="Chen L.J."/>
            <person name="Yoshida K."/>
            <person name="Fujiwara S."/>
            <person name="Wang Z.W."/>
            <person name="Zhang Y.Q."/>
            <person name="Mitsuda N."/>
            <person name="Wang M."/>
            <person name="Liu G.H."/>
            <person name="Pecoraro L."/>
            <person name="Huang H.X."/>
            <person name="Xiao X.J."/>
            <person name="Lin M."/>
            <person name="Wu X.Y."/>
            <person name="Wu W.L."/>
            <person name="Chen Y.Y."/>
            <person name="Chang S.B."/>
            <person name="Sakamoto S."/>
            <person name="Ohme-Takagi M."/>
            <person name="Yagi M."/>
            <person name="Zeng S.J."/>
            <person name="Shen C.Y."/>
            <person name="Yeh C.M."/>
            <person name="Luo Y.B."/>
            <person name="Tsai W.C."/>
            <person name="Van de Peer Y."/>
            <person name="Liu Z.J."/>
        </authorList>
    </citation>
    <scope>NUCLEOTIDE SEQUENCE [LARGE SCALE GENOMIC DNA]</scope>
    <source>
        <tissue evidence="9">The whole plant</tissue>
    </source>
</reference>
<evidence type="ECO:0000259" key="8">
    <source>
        <dbReference type="PROSITE" id="PS50127"/>
    </source>
</evidence>
<evidence type="ECO:0000313" key="9">
    <source>
        <dbReference type="EMBL" id="PKU68896.1"/>
    </source>
</evidence>
<dbReference type="SMART" id="SM00212">
    <property type="entry name" value="UBCc"/>
    <property type="match status" value="1"/>
</dbReference>
<organism evidence="9 10">
    <name type="scientific">Dendrobium catenatum</name>
    <dbReference type="NCBI Taxonomy" id="906689"/>
    <lineage>
        <taxon>Eukaryota</taxon>
        <taxon>Viridiplantae</taxon>
        <taxon>Streptophyta</taxon>
        <taxon>Embryophyta</taxon>
        <taxon>Tracheophyta</taxon>
        <taxon>Spermatophyta</taxon>
        <taxon>Magnoliopsida</taxon>
        <taxon>Liliopsida</taxon>
        <taxon>Asparagales</taxon>
        <taxon>Orchidaceae</taxon>
        <taxon>Epidendroideae</taxon>
        <taxon>Malaxideae</taxon>
        <taxon>Dendrobiinae</taxon>
        <taxon>Dendrobium</taxon>
    </lineage>
</organism>